<dbReference type="PANTHER" id="PTHR39600">
    <property type="entry name" value="PEPTIDASE INHIBITOR I78 FAMILY PROTEIN"/>
    <property type="match status" value="1"/>
</dbReference>
<sequence>MPIKFMSLGALATIAMLAGCSATSSEPAKDPVASESGHGRCEASAAEFAVGKKASPELLDQARTRAGAQNARFLKPNDMITLEYRSDRLNLNTDNDLIVTRASCG</sequence>
<evidence type="ECO:0000313" key="2">
    <source>
        <dbReference type="EMBL" id="MBV4459222.1"/>
    </source>
</evidence>
<dbReference type="PROSITE" id="PS51257">
    <property type="entry name" value="PROKAR_LIPOPROTEIN"/>
    <property type="match status" value="1"/>
</dbReference>
<keyword evidence="1" id="KW-0732">Signal</keyword>
<dbReference type="PANTHER" id="PTHR39600:SF1">
    <property type="entry name" value="PEPTIDASE INHIBITOR I78 FAMILY PROTEIN"/>
    <property type="match status" value="1"/>
</dbReference>
<proteinExistence type="predicted"/>
<name>A0ABS6PFH1_9PSED</name>
<dbReference type="EMBL" id="JAHSTS010000002">
    <property type="protein sequence ID" value="MBV4459222.1"/>
    <property type="molecule type" value="Genomic_DNA"/>
</dbReference>
<keyword evidence="3" id="KW-1185">Reference proteome</keyword>
<dbReference type="Proteomes" id="UP000765224">
    <property type="component" value="Unassembled WGS sequence"/>
</dbReference>
<accession>A0ABS6PFH1</accession>
<dbReference type="InterPro" id="IPR021719">
    <property type="entry name" value="Prot_inh_I78"/>
</dbReference>
<dbReference type="RefSeq" id="WP_217892810.1">
    <property type="nucleotide sequence ID" value="NZ_JAHSTS010000002.1"/>
</dbReference>
<feature type="signal peptide" evidence="1">
    <location>
        <begin position="1"/>
        <end position="17"/>
    </location>
</feature>
<gene>
    <name evidence="2" type="ORF">KVG96_14790</name>
</gene>
<protein>
    <recommendedName>
        <fullName evidence="4">Peptidase inhibitor I78 family protein</fullName>
    </recommendedName>
</protein>
<feature type="chain" id="PRO_5047054273" description="Peptidase inhibitor I78 family protein" evidence="1">
    <location>
        <begin position="18"/>
        <end position="105"/>
    </location>
</feature>
<dbReference type="Pfam" id="PF11720">
    <property type="entry name" value="Inhibitor_I78"/>
    <property type="match status" value="1"/>
</dbReference>
<comment type="caution">
    <text evidence="2">The sequence shown here is derived from an EMBL/GenBank/DDBJ whole genome shotgun (WGS) entry which is preliminary data.</text>
</comment>
<evidence type="ECO:0008006" key="4">
    <source>
        <dbReference type="Google" id="ProtNLM"/>
    </source>
</evidence>
<evidence type="ECO:0000313" key="3">
    <source>
        <dbReference type="Proteomes" id="UP000765224"/>
    </source>
</evidence>
<reference evidence="2 3" key="1">
    <citation type="submission" date="2021-06" db="EMBL/GenBank/DDBJ databases">
        <title>Updating the genus Pseudomonas: Description of 43 new species and partition of the Pseudomonas putida group.</title>
        <authorList>
            <person name="Girard L."/>
            <person name="Lood C."/>
            <person name="Vandamme P."/>
            <person name="Rokni-Zadeh H."/>
            <person name="Van Noort V."/>
            <person name="Hofte M."/>
            <person name="Lavigne R."/>
            <person name="De Mot R."/>
        </authorList>
    </citation>
    <scope>NUCLEOTIDE SEQUENCE [LARGE SCALE GENOMIC DNA]</scope>
    <source>
        <strain evidence="2 3">COR58</strain>
    </source>
</reference>
<organism evidence="2 3">
    <name type="scientific">Pseudomonas ekonensis</name>
    <dbReference type="NCBI Taxonomy" id="2842353"/>
    <lineage>
        <taxon>Bacteria</taxon>
        <taxon>Pseudomonadati</taxon>
        <taxon>Pseudomonadota</taxon>
        <taxon>Gammaproteobacteria</taxon>
        <taxon>Pseudomonadales</taxon>
        <taxon>Pseudomonadaceae</taxon>
        <taxon>Pseudomonas</taxon>
    </lineage>
</organism>
<evidence type="ECO:0000256" key="1">
    <source>
        <dbReference type="SAM" id="SignalP"/>
    </source>
</evidence>